<dbReference type="Proteomes" id="UP000244960">
    <property type="component" value="Chromosome I"/>
</dbReference>
<proteinExistence type="predicted"/>
<dbReference type="EMBL" id="LS398547">
    <property type="protein sequence ID" value="SPR09039.1"/>
    <property type="molecule type" value="Genomic_DNA"/>
</dbReference>
<organism evidence="1 2">
    <name type="scientific">Orientia tsutsugamushi</name>
    <name type="common">Rickettsia tsutsugamushi</name>
    <dbReference type="NCBI Taxonomy" id="784"/>
    <lineage>
        <taxon>Bacteria</taxon>
        <taxon>Pseudomonadati</taxon>
        <taxon>Pseudomonadota</taxon>
        <taxon>Alphaproteobacteria</taxon>
        <taxon>Rickettsiales</taxon>
        <taxon>Rickettsiaceae</taxon>
        <taxon>Rickettsieae</taxon>
        <taxon>Orientia</taxon>
    </lineage>
</organism>
<name>A0A2U3R729_ORITS</name>
<evidence type="ECO:0000313" key="2">
    <source>
        <dbReference type="Proteomes" id="UP000244960"/>
    </source>
</evidence>
<reference evidence="2" key="1">
    <citation type="submission" date="2018-03" db="EMBL/GenBank/DDBJ databases">
        <authorList>
            <person name="Batty M. E."/>
            <person name="Batty M E."/>
        </authorList>
    </citation>
    <scope>NUCLEOTIDE SEQUENCE [LARGE SCALE GENOMIC DNA]</scope>
</reference>
<accession>A0A2U3R729</accession>
<sequence>MIGRKYKKKQRYKSKIMILKEHNHRITDLMAFKKLL</sequence>
<dbReference type="AlphaFoldDB" id="A0A2U3R729"/>
<evidence type="ECO:0000313" key="1">
    <source>
        <dbReference type="EMBL" id="SPR09039.1"/>
    </source>
</evidence>
<protein>
    <submittedName>
        <fullName evidence="1">Uncharacterized protein</fullName>
    </submittedName>
</protein>
<gene>
    <name evidence="1" type="ORF">UT176_01459</name>
</gene>